<dbReference type="InterPro" id="IPR018061">
    <property type="entry name" value="Retropepsins"/>
</dbReference>
<evidence type="ECO:0000259" key="3">
    <source>
        <dbReference type="Pfam" id="PF00077"/>
    </source>
</evidence>
<keyword evidence="5" id="KW-1185">Reference proteome</keyword>
<dbReference type="Pfam" id="PF00077">
    <property type="entry name" value="RVP"/>
    <property type="match status" value="1"/>
</dbReference>
<dbReference type="CDD" id="cd00303">
    <property type="entry name" value="retropepsin_like"/>
    <property type="match status" value="1"/>
</dbReference>
<dbReference type="SUPFAM" id="SSF50630">
    <property type="entry name" value="Acid proteases"/>
    <property type="match status" value="1"/>
</dbReference>
<dbReference type="Gene3D" id="2.40.70.10">
    <property type="entry name" value="Acid Proteases"/>
    <property type="match status" value="1"/>
</dbReference>
<dbReference type="InterPro" id="IPR021109">
    <property type="entry name" value="Peptidase_aspartic_dom_sf"/>
</dbReference>
<dbReference type="AlphaFoldDB" id="A0A9D4QGG9"/>
<protein>
    <recommendedName>
        <fullName evidence="3">Retropepsins domain-containing protein</fullName>
    </recommendedName>
</protein>
<dbReference type="Proteomes" id="UP000821837">
    <property type="component" value="Chromosome 1"/>
</dbReference>
<dbReference type="PROSITE" id="PS00141">
    <property type="entry name" value="ASP_PROTEASE"/>
    <property type="match status" value="1"/>
</dbReference>
<evidence type="ECO:0000313" key="5">
    <source>
        <dbReference type="Proteomes" id="UP000821837"/>
    </source>
</evidence>
<gene>
    <name evidence="4" type="ORF">HPB52_005275</name>
</gene>
<keyword evidence="1" id="KW-0378">Hydrolase</keyword>
<organism evidence="4 5">
    <name type="scientific">Rhipicephalus sanguineus</name>
    <name type="common">Brown dog tick</name>
    <name type="synonym">Ixodes sanguineus</name>
    <dbReference type="NCBI Taxonomy" id="34632"/>
    <lineage>
        <taxon>Eukaryota</taxon>
        <taxon>Metazoa</taxon>
        <taxon>Ecdysozoa</taxon>
        <taxon>Arthropoda</taxon>
        <taxon>Chelicerata</taxon>
        <taxon>Arachnida</taxon>
        <taxon>Acari</taxon>
        <taxon>Parasitiformes</taxon>
        <taxon>Ixodida</taxon>
        <taxon>Ixodoidea</taxon>
        <taxon>Ixodidae</taxon>
        <taxon>Rhipicephalinae</taxon>
        <taxon>Rhipicephalus</taxon>
        <taxon>Rhipicephalus</taxon>
    </lineage>
</organism>
<comment type="caution">
    <text evidence="4">The sequence shown here is derived from an EMBL/GenBank/DDBJ whole genome shotgun (WGS) entry which is preliminary data.</text>
</comment>
<reference evidence="4" key="1">
    <citation type="journal article" date="2020" name="Cell">
        <title>Large-Scale Comparative Analyses of Tick Genomes Elucidate Their Genetic Diversity and Vector Capacities.</title>
        <authorList>
            <consortium name="Tick Genome and Microbiome Consortium (TIGMIC)"/>
            <person name="Jia N."/>
            <person name="Wang J."/>
            <person name="Shi W."/>
            <person name="Du L."/>
            <person name="Sun Y."/>
            <person name="Zhan W."/>
            <person name="Jiang J.F."/>
            <person name="Wang Q."/>
            <person name="Zhang B."/>
            <person name="Ji P."/>
            <person name="Bell-Sakyi L."/>
            <person name="Cui X.M."/>
            <person name="Yuan T.T."/>
            <person name="Jiang B.G."/>
            <person name="Yang W.F."/>
            <person name="Lam T.T."/>
            <person name="Chang Q.C."/>
            <person name="Ding S.J."/>
            <person name="Wang X.J."/>
            <person name="Zhu J.G."/>
            <person name="Ruan X.D."/>
            <person name="Zhao L."/>
            <person name="Wei J.T."/>
            <person name="Ye R.Z."/>
            <person name="Que T.C."/>
            <person name="Du C.H."/>
            <person name="Zhou Y.H."/>
            <person name="Cheng J.X."/>
            <person name="Dai P.F."/>
            <person name="Guo W.B."/>
            <person name="Han X.H."/>
            <person name="Huang E.J."/>
            <person name="Li L.F."/>
            <person name="Wei W."/>
            <person name="Gao Y.C."/>
            <person name="Liu J.Z."/>
            <person name="Shao H.Z."/>
            <person name="Wang X."/>
            <person name="Wang C.C."/>
            <person name="Yang T.C."/>
            <person name="Huo Q.B."/>
            <person name="Li W."/>
            <person name="Chen H.Y."/>
            <person name="Chen S.E."/>
            <person name="Zhou L.G."/>
            <person name="Ni X.B."/>
            <person name="Tian J.H."/>
            <person name="Sheng Y."/>
            <person name="Liu T."/>
            <person name="Pan Y.S."/>
            <person name="Xia L.Y."/>
            <person name="Li J."/>
            <person name="Zhao F."/>
            <person name="Cao W.C."/>
        </authorList>
    </citation>
    <scope>NUCLEOTIDE SEQUENCE</scope>
    <source>
        <strain evidence="4">Rsan-2018</strain>
    </source>
</reference>
<dbReference type="GO" id="GO:0004190">
    <property type="term" value="F:aspartic-type endopeptidase activity"/>
    <property type="evidence" value="ECO:0007669"/>
    <property type="project" value="InterPro"/>
</dbReference>
<name>A0A9D4QGG9_RHISA</name>
<evidence type="ECO:0000256" key="2">
    <source>
        <dbReference type="SAM" id="MobiDB-lite"/>
    </source>
</evidence>
<accession>A0A9D4QGG9</accession>
<reference evidence="4" key="2">
    <citation type="submission" date="2021-09" db="EMBL/GenBank/DDBJ databases">
        <authorList>
            <person name="Jia N."/>
            <person name="Wang J."/>
            <person name="Shi W."/>
            <person name="Du L."/>
            <person name="Sun Y."/>
            <person name="Zhan W."/>
            <person name="Jiang J."/>
            <person name="Wang Q."/>
            <person name="Zhang B."/>
            <person name="Ji P."/>
            <person name="Sakyi L.B."/>
            <person name="Cui X."/>
            <person name="Yuan T."/>
            <person name="Jiang B."/>
            <person name="Yang W."/>
            <person name="Lam T.T.-Y."/>
            <person name="Chang Q."/>
            <person name="Ding S."/>
            <person name="Wang X."/>
            <person name="Zhu J."/>
            <person name="Ruan X."/>
            <person name="Zhao L."/>
            <person name="Wei J."/>
            <person name="Que T."/>
            <person name="Du C."/>
            <person name="Cheng J."/>
            <person name="Dai P."/>
            <person name="Han X."/>
            <person name="Huang E."/>
            <person name="Gao Y."/>
            <person name="Liu J."/>
            <person name="Shao H."/>
            <person name="Ye R."/>
            <person name="Li L."/>
            <person name="Wei W."/>
            <person name="Wang X."/>
            <person name="Wang C."/>
            <person name="Huo Q."/>
            <person name="Li W."/>
            <person name="Guo W."/>
            <person name="Chen H."/>
            <person name="Chen S."/>
            <person name="Zhou L."/>
            <person name="Zhou L."/>
            <person name="Ni X."/>
            <person name="Tian J."/>
            <person name="Zhou Y."/>
            <person name="Sheng Y."/>
            <person name="Liu T."/>
            <person name="Pan Y."/>
            <person name="Xia L."/>
            <person name="Li J."/>
            <person name="Zhao F."/>
            <person name="Cao W."/>
        </authorList>
    </citation>
    <scope>NUCLEOTIDE SEQUENCE</scope>
    <source>
        <strain evidence="4">Rsan-2018</strain>
        <tissue evidence="4">Larvae</tissue>
    </source>
</reference>
<dbReference type="EMBL" id="JABSTV010001245">
    <property type="protein sequence ID" value="KAH7982479.1"/>
    <property type="molecule type" value="Genomic_DNA"/>
</dbReference>
<evidence type="ECO:0000313" key="4">
    <source>
        <dbReference type="EMBL" id="KAH7982479.1"/>
    </source>
</evidence>
<sequence>MAAQVILDSLDNDVLNIQRNSMPFFSLQSAYQQTHNEIFDIFILAHNGLVTPAEPASAQQGHQPSDLGARPGSNGKRNRSGGGRAVSHRPNRWIGDPARASRLPAAATCDGRYSHGPPVGLGVPVPVPQPSQPHAYKPPPPPANQVARDLAFRPHMAAANALGPRPMSMTATVGTATSTAVPSASAASAYHWPLHPAAVEPSYARDQFHPASTVPTPTQPLAYASPSAARWQRPNTRQVHCQRCGGIGHVARQQSVSGKPTLVDAAPASIYDSALQVATTAGRKEPLLDIRIGATTFQALLDSGSSVSLLGQQAMAAAEATGASHKREVRALRLATGWSQSATSLRCKIHWAAGSRRQRFLCVPDLCRDVVLGRDFLTVTGISLHVALGGWTIGTEPQCMVPFAKGECRPKGGLDSEEIYDLQAIFAERPAPTANSEIPPPTTPHTSRLK</sequence>
<dbReference type="GO" id="GO:0006508">
    <property type="term" value="P:proteolysis"/>
    <property type="evidence" value="ECO:0007669"/>
    <property type="project" value="InterPro"/>
</dbReference>
<feature type="region of interest" description="Disordered" evidence="2">
    <location>
        <begin position="430"/>
        <end position="450"/>
    </location>
</feature>
<feature type="domain" description="Retropepsins" evidence="3">
    <location>
        <begin position="284"/>
        <end position="384"/>
    </location>
</feature>
<dbReference type="VEuPathDB" id="VectorBase:RSAN_025951"/>
<evidence type="ECO:0000256" key="1">
    <source>
        <dbReference type="ARBA" id="ARBA00022801"/>
    </source>
</evidence>
<proteinExistence type="predicted"/>
<dbReference type="InterPro" id="IPR001969">
    <property type="entry name" value="Aspartic_peptidase_AS"/>
</dbReference>
<feature type="region of interest" description="Disordered" evidence="2">
    <location>
        <begin position="53"/>
        <end position="98"/>
    </location>
</feature>